<keyword evidence="1" id="KW-0472">Membrane</keyword>
<dbReference type="InterPro" id="IPR047347">
    <property type="entry name" value="YvaQ-like_sensor"/>
</dbReference>
<reference evidence="2 3" key="1">
    <citation type="submission" date="2023-10" db="EMBL/GenBank/DDBJ databases">
        <title>Noviherbaspirillum sp. CPCC 100848 genome assembly.</title>
        <authorList>
            <person name="Li X.Y."/>
            <person name="Fang X.M."/>
        </authorList>
    </citation>
    <scope>NUCLEOTIDE SEQUENCE [LARGE SCALE GENOMIC DNA]</scope>
    <source>
        <strain evidence="2 3">CPCC 100848</strain>
    </source>
</reference>
<accession>A0ABU6JKG0</accession>
<protein>
    <recommendedName>
        <fullName evidence="4">Chemotaxis methyl-accepting receptor HlyB-like 4HB MCP domain-containing protein</fullName>
    </recommendedName>
</protein>
<dbReference type="Proteomes" id="UP001352263">
    <property type="component" value="Unassembled WGS sequence"/>
</dbReference>
<dbReference type="EMBL" id="JAWIIV010000093">
    <property type="protein sequence ID" value="MEC4723865.1"/>
    <property type="molecule type" value="Genomic_DNA"/>
</dbReference>
<comment type="caution">
    <text evidence="2">The sequence shown here is derived from an EMBL/GenBank/DDBJ whole genome shotgun (WGS) entry which is preliminary data.</text>
</comment>
<dbReference type="CDD" id="cd19411">
    <property type="entry name" value="MCP2201-like_sensor"/>
    <property type="match status" value="1"/>
</dbReference>
<evidence type="ECO:0000313" key="2">
    <source>
        <dbReference type="EMBL" id="MEC4723865.1"/>
    </source>
</evidence>
<proteinExistence type="predicted"/>
<keyword evidence="3" id="KW-1185">Reference proteome</keyword>
<gene>
    <name evidence="2" type="ORF">RY831_32690</name>
</gene>
<evidence type="ECO:0000256" key="1">
    <source>
        <dbReference type="SAM" id="Phobius"/>
    </source>
</evidence>
<keyword evidence="1" id="KW-0812">Transmembrane</keyword>
<evidence type="ECO:0000313" key="3">
    <source>
        <dbReference type="Proteomes" id="UP001352263"/>
    </source>
</evidence>
<evidence type="ECO:0008006" key="4">
    <source>
        <dbReference type="Google" id="ProtNLM"/>
    </source>
</evidence>
<keyword evidence="1" id="KW-1133">Transmembrane helix</keyword>
<organism evidence="2 3">
    <name type="scientific">Noviherbaspirillum album</name>
    <dbReference type="NCBI Taxonomy" id="3080276"/>
    <lineage>
        <taxon>Bacteria</taxon>
        <taxon>Pseudomonadati</taxon>
        <taxon>Pseudomonadota</taxon>
        <taxon>Betaproteobacteria</taxon>
        <taxon>Burkholderiales</taxon>
        <taxon>Oxalobacteraceae</taxon>
        <taxon>Noviherbaspirillum</taxon>
    </lineage>
</organism>
<name>A0ABU6JKG0_9BURK</name>
<feature type="transmembrane region" description="Helical" evidence="1">
    <location>
        <begin position="12"/>
        <end position="35"/>
    </location>
</feature>
<sequence length="108" mass="11960">MTLMRNATITKKITVVFGVILTVSTITTGVGLWHLKEVESSTKELMEVPLAKERIVSDWYRIVYGGSRRTLAIAKSEDKSLVQFFAEDAANSTKEVSGILKKVEALLT</sequence>
<dbReference type="RefSeq" id="WP_326510459.1">
    <property type="nucleotide sequence ID" value="NZ_JAWIIV010000093.1"/>
</dbReference>